<evidence type="ECO:0000313" key="6">
    <source>
        <dbReference type="Proteomes" id="UP000249134"/>
    </source>
</evidence>
<dbReference type="EMBL" id="LS483476">
    <property type="protein sequence ID" value="SQI63203.1"/>
    <property type="molecule type" value="Genomic_DNA"/>
</dbReference>
<gene>
    <name evidence="5" type="primary">purR_3</name>
    <name evidence="5" type="ORF">NCTC4824_03970</name>
</gene>
<name>A0A2X4WJN4_LEDLE</name>
<protein>
    <submittedName>
        <fullName evidence="5">LacI family transcriptional regulator</fullName>
    </submittedName>
</protein>
<dbReference type="PANTHER" id="PTHR30146:SF109">
    <property type="entry name" value="HTH-TYPE TRANSCRIPTIONAL REGULATOR GALS"/>
    <property type="match status" value="1"/>
</dbReference>
<dbReference type="InterPro" id="IPR028082">
    <property type="entry name" value="Peripla_BP_I"/>
</dbReference>
<dbReference type="SUPFAM" id="SSF47413">
    <property type="entry name" value="lambda repressor-like DNA-binding domains"/>
    <property type="match status" value="1"/>
</dbReference>
<proteinExistence type="predicted"/>
<dbReference type="PROSITE" id="PS00356">
    <property type="entry name" value="HTH_LACI_1"/>
    <property type="match status" value="1"/>
</dbReference>
<keyword evidence="3" id="KW-0804">Transcription</keyword>
<dbReference type="STRING" id="1348624.GCA_001591545_02968"/>
<dbReference type="Gene3D" id="3.40.50.2300">
    <property type="match status" value="2"/>
</dbReference>
<dbReference type="PROSITE" id="PS50932">
    <property type="entry name" value="HTH_LACI_2"/>
    <property type="match status" value="1"/>
</dbReference>
<evidence type="ECO:0000256" key="1">
    <source>
        <dbReference type="ARBA" id="ARBA00023015"/>
    </source>
</evidence>
<reference evidence="5 6" key="1">
    <citation type="submission" date="2018-06" db="EMBL/GenBank/DDBJ databases">
        <authorList>
            <consortium name="Pathogen Informatics"/>
            <person name="Doyle S."/>
        </authorList>
    </citation>
    <scope>NUCLEOTIDE SEQUENCE [LARGE SCALE GENOMIC DNA]</scope>
    <source>
        <strain evidence="5 6">NCTC4824</strain>
    </source>
</reference>
<dbReference type="Proteomes" id="UP000249134">
    <property type="component" value="Chromosome 1"/>
</dbReference>
<dbReference type="Gene3D" id="1.10.260.40">
    <property type="entry name" value="lambda repressor-like DNA-binding domains"/>
    <property type="match status" value="1"/>
</dbReference>
<evidence type="ECO:0000256" key="2">
    <source>
        <dbReference type="ARBA" id="ARBA00023125"/>
    </source>
</evidence>
<dbReference type="CDD" id="cd01392">
    <property type="entry name" value="HTH_LacI"/>
    <property type="match status" value="1"/>
</dbReference>
<dbReference type="KEGG" id="blen:NCTC4824_03970"/>
<dbReference type="Pfam" id="PF13377">
    <property type="entry name" value="Peripla_BP_3"/>
    <property type="match status" value="1"/>
</dbReference>
<dbReference type="PANTHER" id="PTHR30146">
    <property type="entry name" value="LACI-RELATED TRANSCRIPTIONAL REPRESSOR"/>
    <property type="match status" value="1"/>
</dbReference>
<evidence type="ECO:0000313" key="5">
    <source>
        <dbReference type="EMBL" id="SQI63203.1"/>
    </source>
</evidence>
<dbReference type="GO" id="GO:0003700">
    <property type="term" value="F:DNA-binding transcription factor activity"/>
    <property type="evidence" value="ECO:0007669"/>
    <property type="project" value="TreeGrafter"/>
</dbReference>
<sequence length="346" mass="39196">MVRLKDIAEKVGVSISTVSRVIKDDKSRNVNQETKQKVWDAVKELGYIPNLHARNLVTNQSSHESKRRTMKIGWVADPKVAEFNPYFSNIYSGISNTLDKLNYTLINMYKDEIADESRLLKMIHESGIEGIILVDRIDEKTLKFLKKYLPVVGLDFYYSEETITVIDYDRKEAAKMAVEHLINQGHEKIGFIGGGSGPRNESLAVEKRFQGYLTAIEEAGMVSKEDWIIDTGWLLENSYEGMKKLLKEQSEIPTAMFCASDLMAIAAMRAVFEKNLKVPDDIAFIGFDNIEMAKYSTPPLTSIDIPKYEIGELAAKTIVDKVEGKLNIPIKIFLPFELIVRESSKI</sequence>
<evidence type="ECO:0000256" key="3">
    <source>
        <dbReference type="ARBA" id="ARBA00023163"/>
    </source>
</evidence>
<dbReference type="InterPro" id="IPR010982">
    <property type="entry name" value="Lambda_DNA-bd_dom_sf"/>
</dbReference>
<dbReference type="Pfam" id="PF00356">
    <property type="entry name" value="LacI"/>
    <property type="match status" value="1"/>
</dbReference>
<organism evidence="5 6">
    <name type="scientific">Lederbergia lenta</name>
    <name type="common">Bacillus lentus</name>
    <dbReference type="NCBI Taxonomy" id="1467"/>
    <lineage>
        <taxon>Bacteria</taxon>
        <taxon>Bacillati</taxon>
        <taxon>Bacillota</taxon>
        <taxon>Bacilli</taxon>
        <taxon>Bacillales</taxon>
        <taxon>Bacillaceae</taxon>
        <taxon>Lederbergia</taxon>
    </lineage>
</organism>
<dbReference type="InterPro" id="IPR046335">
    <property type="entry name" value="LacI/GalR-like_sensor"/>
</dbReference>
<dbReference type="GO" id="GO:0000976">
    <property type="term" value="F:transcription cis-regulatory region binding"/>
    <property type="evidence" value="ECO:0007669"/>
    <property type="project" value="TreeGrafter"/>
</dbReference>
<dbReference type="RefSeq" id="WP_066143730.1">
    <property type="nucleotide sequence ID" value="NZ_CBCSGM010000004.1"/>
</dbReference>
<feature type="domain" description="HTH lacI-type" evidence="4">
    <location>
        <begin position="2"/>
        <end position="58"/>
    </location>
</feature>
<accession>A0A2X4WJN4</accession>
<dbReference type="AlphaFoldDB" id="A0A2X4WJN4"/>
<keyword evidence="6" id="KW-1185">Reference proteome</keyword>
<keyword evidence="1" id="KW-0805">Transcription regulation</keyword>
<dbReference type="SUPFAM" id="SSF53822">
    <property type="entry name" value="Periplasmic binding protein-like I"/>
    <property type="match status" value="1"/>
</dbReference>
<evidence type="ECO:0000259" key="4">
    <source>
        <dbReference type="PROSITE" id="PS50932"/>
    </source>
</evidence>
<dbReference type="SMART" id="SM00354">
    <property type="entry name" value="HTH_LACI"/>
    <property type="match status" value="1"/>
</dbReference>
<dbReference type="CDD" id="cd01544">
    <property type="entry name" value="PBP1_GalR"/>
    <property type="match status" value="1"/>
</dbReference>
<keyword evidence="2" id="KW-0238">DNA-binding</keyword>
<dbReference type="InterPro" id="IPR000843">
    <property type="entry name" value="HTH_LacI"/>
</dbReference>